<keyword evidence="9" id="KW-1185">Reference proteome</keyword>
<dbReference type="GO" id="GO:0005778">
    <property type="term" value="C:peroxisomal membrane"/>
    <property type="evidence" value="ECO:0007669"/>
    <property type="project" value="TreeGrafter"/>
</dbReference>
<evidence type="ECO:0000256" key="3">
    <source>
        <dbReference type="ARBA" id="ARBA00022692"/>
    </source>
</evidence>
<name>D7FXU0_ECTSI</name>
<dbReference type="InParanoid" id="D7FXU0"/>
<comment type="similarity">
    <text evidence="2 6">Belongs to the peroxisomal membrane protein PXMP2/4 family.</text>
</comment>
<keyword evidence="3 6" id="KW-0812">Transmembrane</keyword>
<evidence type="ECO:0000256" key="4">
    <source>
        <dbReference type="ARBA" id="ARBA00022989"/>
    </source>
</evidence>
<dbReference type="Proteomes" id="UP000002630">
    <property type="component" value="Unassembled WGS sequence"/>
</dbReference>
<dbReference type="OrthoDB" id="860at2759"/>
<keyword evidence="4 6" id="KW-1133">Transmembrane helix</keyword>
<dbReference type="Pfam" id="PF04117">
    <property type="entry name" value="Mpv17_PMP22"/>
    <property type="match status" value="1"/>
</dbReference>
<dbReference type="PANTHER" id="PTHR11266:SF80">
    <property type="entry name" value="PEROXISOMAL MEMBRANE PROTEIN 2"/>
    <property type="match status" value="1"/>
</dbReference>
<evidence type="ECO:0008006" key="10">
    <source>
        <dbReference type="Google" id="ProtNLM"/>
    </source>
</evidence>
<organism evidence="8 9">
    <name type="scientific">Ectocarpus siliculosus</name>
    <name type="common">Brown alga</name>
    <name type="synonym">Conferva siliculosa</name>
    <dbReference type="NCBI Taxonomy" id="2880"/>
    <lineage>
        <taxon>Eukaryota</taxon>
        <taxon>Sar</taxon>
        <taxon>Stramenopiles</taxon>
        <taxon>Ochrophyta</taxon>
        <taxon>PX clade</taxon>
        <taxon>Phaeophyceae</taxon>
        <taxon>Ectocarpales</taxon>
        <taxon>Ectocarpaceae</taxon>
        <taxon>Ectocarpus</taxon>
    </lineage>
</organism>
<feature type="region of interest" description="Disordered" evidence="7">
    <location>
        <begin position="1"/>
        <end position="43"/>
    </location>
</feature>
<feature type="transmembrane region" description="Helical" evidence="6">
    <location>
        <begin position="119"/>
        <end position="139"/>
    </location>
</feature>
<evidence type="ECO:0000256" key="6">
    <source>
        <dbReference type="RuleBase" id="RU363053"/>
    </source>
</evidence>
<comment type="subcellular location">
    <subcellularLocation>
        <location evidence="1">Membrane</location>
        <topology evidence="1">Multi-pass membrane protein</topology>
    </subcellularLocation>
</comment>
<comment type="caution">
    <text evidence="6">Lacks conserved residue(s) required for the propagation of feature annotation.</text>
</comment>
<keyword evidence="5 6" id="KW-0472">Membrane</keyword>
<accession>D7FXU0</accession>
<gene>
    <name evidence="8" type="ORF">Esi_0332_0012</name>
</gene>
<feature type="compositionally biased region" description="Basic and acidic residues" evidence="7">
    <location>
        <begin position="26"/>
        <end position="41"/>
    </location>
</feature>
<reference evidence="8 9" key="1">
    <citation type="journal article" date="2010" name="Nature">
        <title>The Ectocarpus genome and the independent evolution of multicellularity in brown algae.</title>
        <authorList>
            <person name="Cock J.M."/>
            <person name="Sterck L."/>
            <person name="Rouze P."/>
            <person name="Scornet D."/>
            <person name="Allen A.E."/>
            <person name="Amoutzias G."/>
            <person name="Anthouard V."/>
            <person name="Artiguenave F."/>
            <person name="Aury J.M."/>
            <person name="Badger J.H."/>
            <person name="Beszteri B."/>
            <person name="Billiau K."/>
            <person name="Bonnet E."/>
            <person name="Bothwell J.H."/>
            <person name="Bowler C."/>
            <person name="Boyen C."/>
            <person name="Brownlee C."/>
            <person name="Carrano C.J."/>
            <person name="Charrier B."/>
            <person name="Cho G.Y."/>
            <person name="Coelho S.M."/>
            <person name="Collen J."/>
            <person name="Corre E."/>
            <person name="Da Silva C."/>
            <person name="Delage L."/>
            <person name="Delaroque N."/>
            <person name="Dittami S.M."/>
            <person name="Doulbeau S."/>
            <person name="Elias M."/>
            <person name="Farnham G."/>
            <person name="Gachon C.M."/>
            <person name="Gschloessl B."/>
            <person name="Heesch S."/>
            <person name="Jabbari K."/>
            <person name="Jubin C."/>
            <person name="Kawai H."/>
            <person name="Kimura K."/>
            <person name="Kloareg B."/>
            <person name="Kupper F.C."/>
            <person name="Lang D."/>
            <person name="Le Bail A."/>
            <person name="Leblanc C."/>
            <person name="Lerouge P."/>
            <person name="Lohr M."/>
            <person name="Lopez P.J."/>
            <person name="Martens C."/>
            <person name="Maumus F."/>
            <person name="Michel G."/>
            <person name="Miranda-Saavedra D."/>
            <person name="Morales J."/>
            <person name="Moreau H."/>
            <person name="Motomura T."/>
            <person name="Nagasato C."/>
            <person name="Napoli C.A."/>
            <person name="Nelson D.R."/>
            <person name="Nyvall-Collen P."/>
            <person name="Peters A.F."/>
            <person name="Pommier C."/>
            <person name="Potin P."/>
            <person name="Poulain J."/>
            <person name="Quesneville H."/>
            <person name="Read B."/>
            <person name="Rensing S.A."/>
            <person name="Ritter A."/>
            <person name="Rousvoal S."/>
            <person name="Samanta M."/>
            <person name="Samson G."/>
            <person name="Schroeder D.C."/>
            <person name="Segurens B."/>
            <person name="Strittmatter M."/>
            <person name="Tonon T."/>
            <person name="Tregear J.W."/>
            <person name="Valentin K."/>
            <person name="von Dassow P."/>
            <person name="Yamagishi T."/>
            <person name="Van de Peer Y."/>
            <person name="Wincker P."/>
        </authorList>
    </citation>
    <scope>NUCLEOTIDE SEQUENCE [LARGE SCALE GENOMIC DNA]</scope>
    <source>
        <strain evidence="9">Ec32 / CCAP1310/4</strain>
    </source>
</reference>
<dbReference type="STRING" id="2880.D7FXU0"/>
<dbReference type="EMBL" id="FN649760">
    <property type="protein sequence ID" value="CBJ32353.1"/>
    <property type="molecule type" value="Genomic_DNA"/>
</dbReference>
<protein>
    <recommendedName>
        <fullName evidence="10">Peroxisomal membrane protein 2</fullName>
    </recommendedName>
</protein>
<evidence type="ECO:0000256" key="1">
    <source>
        <dbReference type="ARBA" id="ARBA00004141"/>
    </source>
</evidence>
<dbReference type="PANTHER" id="PTHR11266">
    <property type="entry name" value="PEROXISOMAL MEMBRANE PROTEIN 2, PXMP2 MPV17"/>
    <property type="match status" value="1"/>
</dbReference>
<evidence type="ECO:0000256" key="2">
    <source>
        <dbReference type="ARBA" id="ARBA00006824"/>
    </source>
</evidence>
<evidence type="ECO:0000256" key="5">
    <source>
        <dbReference type="ARBA" id="ARBA00023136"/>
    </source>
</evidence>
<evidence type="ECO:0000313" key="8">
    <source>
        <dbReference type="EMBL" id="CBJ32353.1"/>
    </source>
</evidence>
<evidence type="ECO:0000256" key="7">
    <source>
        <dbReference type="SAM" id="MobiDB-lite"/>
    </source>
</evidence>
<evidence type="ECO:0000313" key="9">
    <source>
        <dbReference type="Proteomes" id="UP000002630"/>
    </source>
</evidence>
<dbReference type="AlphaFoldDB" id="D7FXU0"/>
<proteinExistence type="inferred from homology"/>
<sequence>MCTRVQPETMEQELIVGGAGEGSEAVGERGSNHSGDGEEQRLSSPWALYKRSMSERPLLTKSVTSALVSALGELMGSALRSSPPPPLPAGAGTALAVKGRAGAGQGTGTAAPGLLRRTAAFAIFGLLVNGPVFHWWYGALEGAAARRRKAGEPPGGAGDITFKVAVDRFLMTPPYLAITLASLRLLQGLGAKRSIGETSALYRGVLFTNWKIWTAAQLLNFKLVPIEYRPVFGNLVAFWWNIYLSLLPAHK</sequence>
<dbReference type="InterPro" id="IPR007248">
    <property type="entry name" value="Mpv17_PMP22"/>
</dbReference>
<dbReference type="eggNOG" id="KOG1944">
    <property type="taxonomic scope" value="Eukaryota"/>
</dbReference>